<organism evidence="2 3">
    <name type="scientific">Rhabdobacter roseus</name>
    <dbReference type="NCBI Taxonomy" id="1655419"/>
    <lineage>
        <taxon>Bacteria</taxon>
        <taxon>Pseudomonadati</taxon>
        <taxon>Bacteroidota</taxon>
        <taxon>Cytophagia</taxon>
        <taxon>Cytophagales</taxon>
        <taxon>Cytophagaceae</taxon>
        <taxon>Rhabdobacter</taxon>
    </lineage>
</organism>
<evidence type="ECO:0000256" key="1">
    <source>
        <dbReference type="SAM" id="Phobius"/>
    </source>
</evidence>
<evidence type="ECO:0000313" key="2">
    <source>
        <dbReference type="EMBL" id="MBB5284668.1"/>
    </source>
</evidence>
<feature type="transmembrane region" description="Helical" evidence="1">
    <location>
        <begin position="105"/>
        <end position="123"/>
    </location>
</feature>
<reference evidence="2 3" key="1">
    <citation type="submission" date="2020-08" db="EMBL/GenBank/DDBJ databases">
        <title>Genomic Encyclopedia of Type Strains, Phase IV (KMG-IV): sequencing the most valuable type-strain genomes for metagenomic binning, comparative biology and taxonomic classification.</title>
        <authorList>
            <person name="Goeker M."/>
        </authorList>
    </citation>
    <scope>NUCLEOTIDE SEQUENCE [LARGE SCALE GENOMIC DNA]</scope>
    <source>
        <strain evidence="2 3">DSM 105074</strain>
    </source>
</reference>
<dbReference type="RefSeq" id="WP_246440103.1">
    <property type="nucleotide sequence ID" value="NZ_JACHGF010000003.1"/>
</dbReference>
<feature type="transmembrane region" description="Helical" evidence="1">
    <location>
        <begin position="178"/>
        <end position="197"/>
    </location>
</feature>
<protein>
    <submittedName>
        <fullName evidence="2">Uncharacterized protein</fullName>
    </submittedName>
</protein>
<dbReference type="Proteomes" id="UP000557307">
    <property type="component" value="Unassembled WGS sequence"/>
</dbReference>
<name>A0A840TWT1_9BACT</name>
<comment type="caution">
    <text evidence="2">The sequence shown here is derived from an EMBL/GenBank/DDBJ whole genome shotgun (WGS) entry which is preliminary data.</text>
</comment>
<dbReference type="AlphaFoldDB" id="A0A840TWT1"/>
<keyword evidence="1" id="KW-0812">Transmembrane</keyword>
<keyword evidence="1" id="KW-1133">Transmembrane helix</keyword>
<keyword evidence="1" id="KW-0472">Membrane</keyword>
<keyword evidence="3" id="KW-1185">Reference proteome</keyword>
<accession>A0A840TWT1</accession>
<feature type="transmembrane region" description="Helical" evidence="1">
    <location>
        <begin position="135"/>
        <end position="158"/>
    </location>
</feature>
<sequence length="206" mass="22876">MNPKLSAAGPASLGPALLRPMNALSRFIDRIATWKILIPLLALYISFPAYWLKNAEATINRLAGKPLGPIDLTFGFDPARTLRMVADYGPAARAYYTLIELTTDLVYPIVYSLLWAVVLTLLFRGKAYKPFGWIALLPFISLLFDYLENATIVGLLTTYPNQSVALAVLCELFKLAKWLTFGGVISLVLYGLVRLMVTQWRTSSQG</sequence>
<proteinExistence type="predicted"/>
<feature type="transmembrane region" description="Helical" evidence="1">
    <location>
        <begin position="31"/>
        <end position="52"/>
    </location>
</feature>
<dbReference type="EMBL" id="JACHGF010000003">
    <property type="protein sequence ID" value="MBB5284668.1"/>
    <property type="molecule type" value="Genomic_DNA"/>
</dbReference>
<evidence type="ECO:0000313" key="3">
    <source>
        <dbReference type="Proteomes" id="UP000557307"/>
    </source>
</evidence>
<gene>
    <name evidence="2" type="ORF">HNQ92_002811</name>
</gene>